<protein>
    <submittedName>
        <fullName evidence="1">Uncharacterized protein</fullName>
    </submittedName>
</protein>
<gene>
    <name evidence="1" type="ORF">EDD27_0145</name>
</gene>
<dbReference type="Proteomes" id="UP000284824">
    <property type="component" value="Unassembled WGS sequence"/>
</dbReference>
<reference evidence="1 2" key="1">
    <citation type="submission" date="2019-01" db="EMBL/GenBank/DDBJ databases">
        <title>Sequencing the genomes of 1000 actinobacteria strains.</title>
        <authorList>
            <person name="Klenk H.-P."/>
        </authorList>
    </citation>
    <scope>NUCLEOTIDE SEQUENCE [LARGE SCALE GENOMIC DNA]</scope>
    <source>
        <strain evidence="1 2">DSM 43925</strain>
    </source>
</reference>
<name>A0A438LWJ6_9ACTN</name>
<organism evidence="1 2">
    <name type="scientific">Nonomuraea polychroma</name>
    <dbReference type="NCBI Taxonomy" id="46176"/>
    <lineage>
        <taxon>Bacteria</taxon>
        <taxon>Bacillati</taxon>
        <taxon>Actinomycetota</taxon>
        <taxon>Actinomycetes</taxon>
        <taxon>Streptosporangiales</taxon>
        <taxon>Streptosporangiaceae</taxon>
        <taxon>Nonomuraea</taxon>
    </lineage>
</organism>
<proteinExistence type="predicted"/>
<keyword evidence="2" id="KW-1185">Reference proteome</keyword>
<comment type="caution">
    <text evidence="1">The sequence shown here is derived from an EMBL/GenBank/DDBJ whole genome shotgun (WGS) entry which is preliminary data.</text>
</comment>
<dbReference type="AlphaFoldDB" id="A0A438LWJ6"/>
<evidence type="ECO:0000313" key="1">
    <source>
        <dbReference type="EMBL" id="RVX37866.1"/>
    </source>
</evidence>
<evidence type="ECO:0000313" key="2">
    <source>
        <dbReference type="Proteomes" id="UP000284824"/>
    </source>
</evidence>
<sequence length="45" mass="5030">MALVQAELLRDALRTQSDPEKLVLRYEETAHAALGPFMTRCVPGM</sequence>
<dbReference type="EMBL" id="SAUN01000001">
    <property type="protein sequence ID" value="RVX37866.1"/>
    <property type="molecule type" value="Genomic_DNA"/>
</dbReference>
<accession>A0A438LWJ6</accession>